<evidence type="ECO:0000313" key="3">
    <source>
        <dbReference type="Proteomes" id="UP000250169"/>
    </source>
</evidence>
<evidence type="ECO:0000313" key="2">
    <source>
        <dbReference type="EMBL" id="UZD40339.1"/>
    </source>
</evidence>
<sequence>MITTDKTLSDFLDNKYEIYKVNTENVFSPLANKYAQFLFPYNGNYVLYFAPEDEDFLFSDVAPFQGQHQHYQLQILFPQEVVAKQLSNTLGYYFPQFNGKNWPIEAFYNWIHSLFSPKISAGFLVFNGYKPQYVVSYDIVDILIQSTNTVFISEDSIATEDSNDFGVAQIIEALDDYFEYEKYEEKLVFHSRRNFQFNLPSYQDLKTQLQNFDPSTQERLQIIIDNLEELRATGQLFLTLPLLDKFLREQAIRDTKVLSRLEITEGHQILLPQFNIEVQLSHLTKAFYILFYQHPWGIPLSELPKYREELKQLYLAISNQNDYNKMMKSIDDLLNSPANIATHISRIKDRFCELLYPEIALHYCIIPDAEYKEMRYISWCRENTDLQPF</sequence>
<dbReference type="EMBL" id="UAVS01000005">
    <property type="protein sequence ID" value="SQA94293.1"/>
    <property type="molecule type" value="Genomic_DNA"/>
</dbReference>
<gene>
    <name evidence="1" type="ORF">NCTC11545_01677</name>
    <name evidence="2" type="ORF">OL231_09195</name>
</gene>
<organism evidence="1 3">
    <name type="scientific">Capnocytophaga ochracea</name>
    <dbReference type="NCBI Taxonomy" id="1018"/>
    <lineage>
        <taxon>Bacteria</taxon>
        <taxon>Pseudomonadati</taxon>
        <taxon>Bacteroidota</taxon>
        <taxon>Flavobacteriia</taxon>
        <taxon>Flavobacteriales</taxon>
        <taxon>Flavobacteriaceae</taxon>
        <taxon>Capnocytophaga</taxon>
    </lineage>
</organism>
<dbReference type="Proteomes" id="UP000250169">
    <property type="component" value="Unassembled WGS sequence"/>
</dbReference>
<protein>
    <submittedName>
        <fullName evidence="2">Cytochrome P450</fullName>
    </submittedName>
</protein>
<dbReference type="AlphaFoldDB" id="A0A2X2T1G3"/>
<proteinExistence type="predicted"/>
<evidence type="ECO:0000313" key="1">
    <source>
        <dbReference type="EMBL" id="SQA94293.1"/>
    </source>
</evidence>
<dbReference type="Proteomes" id="UP001163262">
    <property type="component" value="Chromosome"/>
</dbReference>
<dbReference type="RefSeq" id="WP_111972860.1">
    <property type="nucleotide sequence ID" value="NZ_CP110230.1"/>
</dbReference>
<dbReference type="EMBL" id="CP110230">
    <property type="protein sequence ID" value="UZD40339.1"/>
    <property type="molecule type" value="Genomic_DNA"/>
</dbReference>
<accession>A0A2X2T1G3</accession>
<reference evidence="2" key="2">
    <citation type="submission" date="2022-10" db="EMBL/GenBank/DDBJ databases">
        <title>Complete genome sequence of Capnocytophaga ochracea KCOM 2812 isolated from actinomycosis lesion.</title>
        <authorList>
            <person name="Kook J.-K."/>
            <person name="Park S.-N."/>
            <person name="Lim Y.K."/>
        </authorList>
    </citation>
    <scope>NUCLEOTIDE SEQUENCE</scope>
    <source>
        <strain evidence="2">KCOM 28121</strain>
    </source>
</reference>
<name>A0A2X2T1G3_CAPOC</name>
<reference evidence="1 3" key="1">
    <citation type="submission" date="2018-06" db="EMBL/GenBank/DDBJ databases">
        <authorList>
            <consortium name="Pathogen Informatics"/>
            <person name="Doyle S."/>
        </authorList>
    </citation>
    <scope>NUCLEOTIDE SEQUENCE [LARGE SCALE GENOMIC DNA]</scope>
    <source>
        <strain evidence="1 3">NCTC11545</strain>
    </source>
</reference>